<protein>
    <submittedName>
        <fullName evidence="2">Uncharacterized protein</fullName>
    </submittedName>
</protein>
<evidence type="ECO:0000313" key="3">
    <source>
        <dbReference type="EMBL" id="CAA7399652.1"/>
    </source>
</evidence>
<name>A0A7I8IZ88_SPIIN</name>
<keyword evidence="4" id="KW-1185">Reference proteome</keyword>
<organism evidence="2">
    <name type="scientific">Spirodela intermedia</name>
    <name type="common">Intermediate duckweed</name>
    <dbReference type="NCBI Taxonomy" id="51605"/>
    <lineage>
        <taxon>Eukaryota</taxon>
        <taxon>Viridiplantae</taxon>
        <taxon>Streptophyta</taxon>
        <taxon>Embryophyta</taxon>
        <taxon>Tracheophyta</taxon>
        <taxon>Spermatophyta</taxon>
        <taxon>Magnoliopsida</taxon>
        <taxon>Liliopsida</taxon>
        <taxon>Araceae</taxon>
        <taxon>Lemnoideae</taxon>
        <taxon>Spirodela</taxon>
    </lineage>
</organism>
<evidence type="ECO:0000313" key="2">
    <source>
        <dbReference type="EMBL" id="CAA2623672.1"/>
    </source>
</evidence>
<accession>A0A7I8IZ88</accession>
<proteinExistence type="predicted"/>
<dbReference type="Proteomes" id="UP000663760">
    <property type="component" value="Chromosome 7"/>
</dbReference>
<feature type="region of interest" description="Disordered" evidence="1">
    <location>
        <begin position="1"/>
        <end position="23"/>
    </location>
</feature>
<reference evidence="2" key="1">
    <citation type="submission" date="2019-12" db="EMBL/GenBank/DDBJ databases">
        <authorList>
            <person name="Scholz U."/>
            <person name="Mascher M."/>
            <person name="Fiebig A."/>
        </authorList>
    </citation>
    <scope>NUCLEOTIDE SEQUENCE</scope>
</reference>
<evidence type="ECO:0000313" key="4">
    <source>
        <dbReference type="Proteomes" id="UP000663760"/>
    </source>
</evidence>
<dbReference type="AlphaFoldDB" id="A0A7I8IZ88"/>
<evidence type="ECO:0000256" key="1">
    <source>
        <dbReference type="SAM" id="MobiDB-lite"/>
    </source>
</evidence>
<dbReference type="EMBL" id="LR743594">
    <property type="protein sequence ID" value="CAA2623672.1"/>
    <property type="molecule type" value="Genomic_DNA"/>
</dbReference>
<gene>
    <name evidence="2" type="ORF">SI7747_07009592</name>
    <name evidence="3" type="ORF">SI8410_07010322</name>
</gene>
<sequence>MSPLVRGTCGPRADPSNLARPLTGWVGPGRVHHVL</sequence>
<dbReference type="EMBL" id="LR746270">
    <property type="protein sequence ID" value="CAA7399652.1"/>
    <property type="molecule type" value="Genomic_DNA"/>
</dbReference>